<dbReference type="CDD" id="cd09917">
    <property type="entry name" value="F-box_SF"/>
    <property type="match status" value="1"/>
</dbReference>
<comment type="caution">
    <text evidence="3">The sequence shown here is derived from an EMBL/GenBank/DDBJ whole genome shotgun (WGS) entry which is preliminary data.</text>
</comment>
<dbReference type="GeneID" id="87921883"/>
<protein>
    <recommendedName>
        <fullName evidence="2">F-box domain-containing protein</fullName>
    </recommendedName>
</protein>
<dbReference type="InterPro" id="IPR001810">
    <property type="entry name" value="F-box_dom"/>
</dbReference>
<dbReference type="RefSeq" id="XP_062753838.1">
    <property type="nucleotide sequence ID" value="XM_062901978.1"/>
</dbReference>
<dbReference type="EMBL" id="JAWRVG010000031">
    <property type="protein sequence ID" value="KAK4068614.1"/>
    <property type="molecule type" value="Genomic_DNA"/>
</dbReference>
<dbReference type="PROSITE" id="PS50181">
    <property type="entry name" value="FBOX"/>
    <property type="match status" value="1"/>
</dbReference>
<proteinExistence type="predicted"/>
<evidence type="ECO:0000313" key="4">
    <source>
        <dbReference type="Proteomes" id="UP001273209"/>
    </source>
</evidence>
<gene>
    <name evidence="3" type="ORF">Triagg1_7262</name>
</gene>
<evidence type="ECO:0000313" key="3">
    <source>
        <dbReference type="EMBL" id="KAK4068614.1"/>
    </source>
</evidence>
<dbReference type="Proteomes" id="UP001273209">
    <property type="component" value="Unassembled WGS sequence"/>
</dbReference>
<dbReference type="AlphaFoldDB" id="A0AAE1IBP0"/>
<feature type="compositionally biased region" description="Basic and acidic residues" evidence="1">
    <location>
        <begin position="86"/>
        <end position="104"/>
    </location>
</feature>
<dbReference type="SUPFAM" id="SSF81383">
    <property type="entry name" value="F-box domain"/>
    <property type="match status" value="1"/>
</dbReference>
<evidence type="ECO:0000256" key="1">
    <source>
        <dbReference type="SAM" id="MobiDB-lite"/>
    </source>
</evidence>
<accession>A0AAE1IBP0</accession>
<feature type="region of interest" description="Disordered" evidence="1">
    <location>
        <begin position="70"/>
        <end position="123"/>
    </location>
</feature>
<dbReference type="InterPro" id="IPR036047">
    <property type="entry name" value="F-box-like_dom_sf"/>
</dbReference>
<name>A0AAE1IBP0_9HYPO</name>
<feature type="domain" description="F-box" evidence="2">
    <location>
        <begin position="122"/>
        <end position="171"/>
    </location>
</feature>
<organism evidence="3 4">
    <name type="scientific">Trichoderma aggressivum f. europaeum</name>
    <dbReference type="NCBI Taxonomy" id="173218"/>
    <lineage>
        <taxon>Eukaryota</taxon>
        <taxon>Fungi</taxon>
        <taxon>Dikarya</taxon>
        <taxon>Ascomycota</taxon>
        <taxon>Pezizomycotina</taxon>
        <taxon>Sordariomycetes</taxon>
        <taxon>Hypocreomycetidae</taxon>
        <taxon>Hypocreales</taxon>
        <taxon>Hypocreaceae</taxon>
        <taxon>Trichoderma</taxon>
    </lineage>
</organism>
<reference evidence="3" key="1">
    <citation type="submission" date="2023-11" db="EMBL/GenBank/DDBJ databases">
        <title>The genome sequences of three competitors of mushroom-forming fungi.</title>
        <authorList>
            <person name="Beijen E."/>
            <person name="Ohm R.A."/>
        </authorList>
    </citation>
    <scope>NUCLEOTIDE SEQUENCE</scope>
    <source>
        <strain evidence="3">CBS 100526</strain>
    </source>
</reference>
<keyword evidence="4" id="KW-1185">Reference proteome</keyword>
<sequence length="214" mass="23994">MADDQQHEQFQLIAPQFERYAKLRGTPGEMLFNWMGEEIEQLVAIPIQRQSVSPRLDMAISLGSASQPQNECQAAEATAGGSLQETQEKSHLKRKANSEERPDSSGHQQRAKTKPSDANTNPATFSNLPTELLRLIFDHIFPMKDVVSLALASRRLWAVGRVDLHEHYASYFGNWAGQKMLFVGDDVEPKDYPPGLFSAEELAELPEVVDIPYN</sequence>
<evidence type="ECO:0000259" key="2">
    <source>
        <dbReference type="PROSITE" id="PS50181"/>
    </source>
</evidence>